<evidence type="ECO:0000256" key="6">
    <source>
        <dbReference type="ARBA" id="ARBA00024338"/>
    </source>
</evidence>
<dbReference type="Gramene" id="Pp3c6_5090V3.1">
    <property type="protein sequence ID" value="Pp3c6_5090V3.1"/>
    <property type="gene ID" value="Pp3c6_5090"/>
</dbReference>
<dbReference type="PROSITE" id="PS50850">
    <property type="entry name" value="MFS"/>
    <property type="match status" value="1"/>
</dbReference>
<dbReference type="Pfam" id="PF07690">
    <property type="entry name" value="MFS_1"/>
    <property type="match status" value="1"/>
</dbReference>
<dbReference type="GO" id="GO:0016020">
    <property type="term" value="C:membrane"/>
    <property type="evidence" value="ECO:0000318"/>
    <property type="project" value="GO_Central"/>
</dbReference>
<feature type="transmembrane region" description="Helical" evidence="7">
    <location>
        <begin position="265"/>
        <end position="283"/>
    </location>
</feature>
<dbReference type="InterPro" id="IPR036259">
    <property type="entry name" value="MFS_trans_sf"/>
</dbReference>
<keyword evidence="11" id="KW-1185">Reference proteome</keyword>
<dbReference type="Proteomes" id="UP000006727">
    <property type="component" value="Chromosome 6"/>
</dbReference>
<dbReference type="EnsemblPlants" id="Pp3c6_5090V3.2">
    <property type="protein sequence ID" value="Pp3c6_5090V3.2"/>
    <property type="gene ID" value="Pp3c6_5090"/>
</dbReference>
<feature type="transmembrane region" description="Helical" evidence="7">
    <location>
        <begin position="173"/>
        <end position="193"/>
    </location>
</feature>
<dbReference type="PANTHER" id="PTHR23505">
    <property type="entry name" value="SPINSTER"/>
    <property type="match status" value="1"/>
</dbReference>
<dbReference type="GeneID" id="112283276"/>
<dbReference type="KEGG" id="ppp:112283276"/>
<dbReference type="CDD" id="cd17328">
    <property type="entry name" value="MFS_spinster_like"/>
    <property type="match status" value="1"/>
</dbReference>
<organism evidence="9">
    <name type="scientific">Physcomitrium patens</name>
    <name type="common">Spreading-leaved earth moss</name>
    <name type="synonym">Physcomitrella patens</name>
    <dbReference type="NCBI Taxonomy" id="3218"/>
    <lineage>
        <taxon>Eukaryota</taxon>
        <taxon>Viridiplantae</taxon>
        <taxon>Streptophyta</taxon>
        <taxon>Embryophyta</taxon>
        <taxon>Bryophyta</taxon>
        <taxon>Bryophytina</taxon>
        <taxon>Bryopsida</taxon>
        <taxon>Funariidae</taxon>
        <taxon>Funariales</taxon>
        <taxon>Funariaceae</taxon>
        <taxon>Physcomitrium</taxon>
    </lineage>
</organism>
<feature type="transmembrane region" description="Helical" evidence="7">
    <location>
        <begin position="138"/>
        <end position="161"/>
    </location>
</feature>
<sequence length="520" mass="56659">MRGLEWWNNGATRTLLMVNLAAIMERADESLLPGVYREIGLELHASPAKLGSLTLVRSLMQAIFAPLAAYASLNHNRKNVIALGAVLWAVATFFVGISASFTQIAISRALNGIGLAMVVPAIQSLVADSTVEHQRGVAFGWLQLTGNIGSIMGGFLSVILAGHVFYGYPGWRLSFHLVAVVSIVVSVMVYYFAVDPRFSGRHPSSQKQGLWSGLKAMLVEAKHVCQIRTFQIFVAQGLAGNFPWAALAFAPLWLELIGFSHETTAVLLAVFSVANSLGGLFGGKMGDILSLRMPNAGRIMLSQISSGLGVPLAGILLLVMPIDSSTPVWHGIMLFILGFSMSWNGAATNNPIFAEIVPPNARTSIYALDRSFETLLSSFAPPVVGILAEKVYGYIPPQTGISQTAESKIDRENAKSLAKALYTAMGAPLTICCLIYTLLYWTYPQDRDRARALVLADAQLGTSYDFEKFSLEEENELEIIDVYGEHADDSDFESDDLNNSKKFTETQWMLDQKHKSDEPV</sequence>
<evidence type="ECO:0000313" key="9">
    <source>
        <dbReference type="EMBL" id="PNR52145.1"/>
    </source>
</evidence>
<dbReference type="PANTHER" id="PTHR23505:SF52">
    <property type="entry name" value="MAJOR FACILITATOR SUPERFAMILY PROTEIN"/>
    <property type="match status" value="1"/>
</dbReference>
<gene>
    <name evidence="10" type="primary">LOC112283276</name>
    <name evidence="9" type="ORF">PHYPA_008519</name>
</gene>
<feature type="transmembrane region" description="Helical" evidence="7">
    <location>
        <begin position="232"/>
        <end position="253"/>
    </location>
</feature>
<dbReference type="PaxDb" id="3218-PP1S180_143V6.1"/>
<feature type="transmembrane region" description="Helical" evidence="7">
    <location>
        <begin position="328"/>
        <end position="346"/>
    </location>
</feature>
<dbReference type="RefSeq" id="XP_024377564.1">
    <property type="nucleotide sequence ID" value="XM_024521796.2"/>
</dbReference>
<keyword evidence="2" id="KW-0813">Transport</keyword>
<dbReference type="FunCoup" id="A0A2K1KED7">
    <property type="interactions" value="190"/>
</dbReference>
<comment type="subcellular location">
    <subcellularLocation>
        <location evidence="1">Membrane</location>
        <topology evidence="1">Multi-pass membrane protein</topology>
    </subcellularLocation>
</comment>
<evidence type="ECO:0000313" key="11">
    <source>
        <dbReference type="Proteomes" id="UP000006727"/>
    </source>
</evidence>
<dbReference type="EMBL" id="ABEU02000006">
    <property type="protein sequence ID" value="PNR52145.1"/>
    <property type="molecule type" value="Genomic_DNA"/>
</dbReference>
<reference evidence="9 11" key="2">
    <citation type="journal article" date="2018" name="Plant J.">
        <title>The Physcomitrella patens chromosome-scale assembly reveals moss genome structure and evolution.</title>
        <authorList>
            <person name="Lang D."/>
            <person name="Ullrich K.K."/>
            <person name="Murat F."/>
            <person name="Fuchs J."/>
            <person name="Jenkins J."/>
            <person name="Haas F.B."/>
            <person name="Piednoel M."/>
            <person name="Gundlach H."/>
            <person name="Van Bel M."/>
            <person name="Meyberg R."/>
            <person name="Vives C."/>
            <person name="Morata J."/>
            <person name="Symeonidi A."/>
            <person name="Hiss M."/>
            <person name="Muchero W."/>
            <person name="Kamisugi Y."/>
            <person name="Saleh O."/>
            <person name="Blanc G."/>
            <person name="Decker E.L."/>
            <person name="van Gessel N."/>
            <person name="Grimwood J."/>
            <person name="Hayes R.D."/>
            <person name="Graham S.W."/>
            <person name="Gunter L.E."/>
            <person name="McDaniel S.F."/>
            <person name="Hoernstein S.N.W."/>
            <person name="Larsson A."/>
            <person name="Li F.W."/>
            <person name="Perroud P.F."/>
            <person name="Phillips J."/>
            <person name="Ranjan P."/>
            <person name="Rokshar D.S."/>
            <person name="Rothfels C.J."/>
            <person name="Schneider L."/>
            <person name="Shu S."/>
            <person name="Stevenson D.W."/>
            <person name="Thummler F."/>
            <person name="Tillich M."/>
            <person name="Villarreal Aguilar J.C."/>
            <person name="Widiez T."/>
            <person name="Wong G.K."/>
            <person name="Wymore A."/>
            <person name="Zhang Y."/>
            <person name="Zimmer A.D."/>
            <person name="Quatrano R.S."/>
            <person name="Mayer K.F.X."/>
            <person name="Goodstein D."/>
            <person name="Casacuberta J.M."/>
            <person name="Vandepoele K."/>
            <person name="Reski R."/>
            <person name="Cuming A.C."/>
            <person name="Tuskan G.A."/>
            <person name="Maumus F."/>
            <person name="Salse J."/>
            <person name="Schmutz J."/>
            <person name="Rensing S.A."/>
        </authorList>
    </citation>
    <scope>NUCLEOTIDE SEQUENCE [LARGE SCALE GENOMIC DNA]</scope>
    <source>
        <strain evidence="10 11">cv. Gransden 2004</strain>
    </source>
</reference>
<dbReference type="STRING" id="3218.A0A2K1KED7"/>
<accession>A0A2K1KED7</accession>
<evidence type="ECO:0000256" key="7">
    <source>
        <dbReference type="SAM" id="Phobius"/>
    </source>
</evidence>
<evidence type="ECO:0000256" key="1">
    <source>
        <dbReference type="ARBA" id="ARBA00004141"/>
    </source>
</evidence>
<evidence type="ECO:0000256" key="2">
    <source>
        <dbReference type="ARBA" id="ARBA00022448"/>
    </source>
</evidence>
<feature type="transmembrane region" description="Helical" evidence="7">
    <location>
        <begin position="105"/>
        <end position="126"/>
    </location>
</feature>
<dbReference type="OrthoDB" id="440755at2759"/>
<protein>
    <recommendedName>
        <fullName evidence="8">Major facilitator superfamily (MFS) profile domain-containing protein</fullName>
    </recommendedName>
</protein>
<dbReference type="Gramene" id="Pp3c6_5090V3.2">
    <property type="protein sequence ID" value="Pp3c6_5090V3.2"/>
    <property type="gene ID" value="Pp3c6_5090"/>
</dbReference>
<dbReference type="GO" id="GO:0022857">
    <property type="term" value="F:transmembrane transporter activity"/>
    <property type="evidence" value="ECO:0000318"/>
    <property type="project" value="GO_Central"/>
</dbReference>
<dbReference type="EnsemblPlants" id="Pp3c6_5090V3.3">
    <property type="protein sequence ID" value="Pp3c6_5090V3.3"/>
    <property type="gene ID" value="Pp3c6_5090"/>
</dbReference>
<dbReference type="Gene3D" id="1.20.1250.20">
    <property type="entry name" value="MFS general substrate transporter like domains"/>
    <property type="match status" value="1"/>
</dbReference>
<evidence type="ECO:0000313" key="10">
    <source>
        <dbReference type="EnsemblPlants" id="Pp3c6_5090V3.1"/>
    </source>
</evidence>
<dbReference type="InterPro" id="IPR011701">
    <property type="entry name" value="MFS"/>
</dbReference>
<feature type="transmembrane region" description="Helical" evidence="7">
    <location>
        <begin position="304"/>
        <end position="322"/>
    </location>
</feature>
<feature type="transmembrane region" description="Helical" evidence="7">
    <location>
        <begin position="80"/>
        <end position="99"/>
    </location>
</feature>
<feature type="transmembrane region" description="Helical" evidence="7">
    <location>
        <begin position="420"/>
        <end position="443"/>
    </location>
</feature>
<feature type="domain" description="Major facilitator superfamily (MFS) profile" evidence="8">
    <location>
        <begin position="14"/>
        <end position="444"/>
    </location>
</feature>
<keyword evidence="3 7" id="KW-0812">Transmembrane</keyword>
<comment type="similarity">
    <text evidence="6">Belongs to the major facilitator superfamily. Spinster (TC 2.A.1.49) family.</text>
</comment>
<reference evidence="10" key="3">
    <citation type="submission" date="2020-12" db="UniProtKB">
        <authorList>
            <consortium name="EnsemblPlants"/>
        </authorList>
    </citation>
    <scope>IDENTIFICATION</scope>
</reference>
<evidence type="ECO:0000256" key="3">
    <source>
        <dbReference type="ARBA" id="ARBA00022692"/>
    </source>
</evidence>
<dbReference type="InterPro" id="IPR020846">
    <property type="entry name" value="MFS_dom"/>
</dbReference>
<dbReference type="InterPro" id="IPR044770">
    <property type="entry name" value="MFS_spinster-like"/>
</dbReference>
<keyword evidence="4 7" id="KW-1133">Transmembrane helix</keyword>
<keyword evidence="5 7" id="KW-0472">Membrane</keyword>
<name>A0A2K1KED7_PHYPA</name>
<dbReference type="SUPFAM" id="SSF103473">
    <property type="entry name" value="MFS general substrate transporter"/>
    <property type="match status" value="1"/>
</dbReference>
<evidence type="ECO:0000256" key="5">
    <source>
        <dbReference type="ARBA" id="ARBA00023136"/>
    </source>
</evidence>
<dbReference type="EnsemblPlants" id="Pp3c6_5090V3.1">
    <property type="protein sequence ID" value="Pp3c6_5090V3.1"/>
    <property type="gene ID" value="Pp3c6_5090"/>
</dbReference>
<dbReference type="Gramene" id="Pp3c6_5090V3.3">
    <property type="protein sequence ID" value="Pp3c6_5090V3.3"/>
    <property type="gene ID" value="Pp3c6_5090"/>
</dbReference>
<reference evidence="9 11" key="1">
    <citation type="journal article" date="2008" name="Science">
        <title>The Physcomitrella genome reveals evolutionary insights into the conquest of land by plants.</title>
        <authorList>
            <person name="Rensing S."/>
            <person name="Lang D."/>
            <person name="Zimmer A."/>
            <person name="Terry A."/>
            <person name="Salamov A."/>
            <person name="Shapiro H."/>
            <person name="Nishiyama T."/>
            <person name="Perroud P.-F."/>
            <person name="Lindquist E."/>
            <person name="Kamisugi Y."/>
            <person name="Tanahashi T."/>
            <person name="Sakakibara K."/>
            <person name="Fujita T."/>
            <person name="Oishi K."/>
            <person name="Shin-I T."/>
            <person name="Kuroki Y."/>
            <person name="Toyoda A."/>
            <person name="Suzuki Y."/>
            <person name="Hashimoto A."/>
            <person name="Yamaguchi K."/>
            <person name="Sugano A."/>
            <person name="Kohara Y."/>
            <person name="Fujiyama A."/>
            <person name="Anterola A."/>
            <person name="Aoki S."/>
            <person name="Ashton N."/>
            <person name="Barbazuk W.B."/>
            <person name="Barker E."/>
            <person name="Bennetzen J."/>
            <person name="Bezanilla M."/>
            <person name="Blankenship R."/>
            <person name="Cho S.H."/>
            <person name="Dutcher S."/>
            <person name="Estelle M."/>
            <person name="Fawcett J.A."/>
            <person name="Gundlach H."/>
            <person name="Hanada K."/>
            <person name="Heyl A."/>
            <person name="Hicks K.A."/>
            <person name="Hugh J."/>
            <person name="Lohr M."/>
            <person name="Mayer K."/>
            <person name="Melkozernov A."/>
            <person name="Murata T."/>
            <person name="Nelson D."/>
            <person name="Pils B."/>
            <person name="Prigge M."/>
            <person name="Reiss B."/>
            <person name="Renner T."/>
            <person name="Rombauts S."/>
            <person name="Rushton P."/>
            <person name="Sanderfoot A."/>
            <person name="Schween G."/>
            <person name="Shiu S.-H."/>
            <person name="Stueber K."/>
            <person name="Theodoulou F.L."/>
            <person name="Tu H."/>
            <person name="Van de Peer Y."/>
            <person name="Verrier P.J."/>
            <person name="Waters E."/>
            <person name="Wood A."/>
            <person name="Yang L."/>
            <person name="Cove D."/>
            <person name="Cuming A."/>
            <person name="Hasebe M."/>
            <person name="Lucas S."/>
            <person name="Mishler D.B."/>
            <person name="Reski R."/>
            <person name="Grigoriev I."/>
            <person name="Quatrano R.S."/>
            <person name="Boore J.L."/>
        </authorList>
    </citation>
    <scope>NUCLEOTIDE SEQUENCE [LARGE SCALE GENOMIC DNA]</scope>
    <source>
        <strain evidence="10 11">cv. Gransden 2004</strain>
    </source>
</reference>
<evidence type="ECO:0000256" key="4">
    <source>
        <dbReference type="ARBA" id="ARBA00022989"/>
    </source>
</evidence>
<dbReference type="AlphaFoldDB" id="A0A2K1KED7"/>
<proteinExistence type="inferred from homology"/>
<evidence type="ECO:0000259" key="8">
    <source>
        <dbReference type="PROSITE" id="PS50850"/>
    </source>
</evidence>